<feature type="transmembrane region" description="Helical" evidence="1">
    <location>
        <begin position="125"/>
        <end position="144"/>
    </location>
</feature>
<keyword evidence="1" id="KW-1133">Transmembrane helix</keyword>
<dbReference type="Pfam" id="PF02517">
    <property type="entry name" value="Rce1-like"/>
    <property type="match status" value="1"/>
</dbReference>
<feature type="transmembrane region" description="Helical" evidence="1">
    <location>
        <begin position="101"/>
        <end position="119"/>
    </location>
</feature>
<feature type="transmembrane region" description="Helical" evidence="1">
    <location>
        <begin position="165"/>
        <end position="185"/>
    </location>
</feature>
<sequence length="287" mass="30116">MATDTALPRRSDGLRRFVQKGGLVRLLVVVGVYLVLYLGAGRLLGRLGSGYADDDLLSSVGAVFFQLTVALVVGAVVLTVFITFMGWNAEIFGRQPVYRSGWMWIAPVLVAVPIVMRVLDIDWGGPLLSVVLLMLASGLLVGYVEELLFRGIAVKMLRDAGHRELAVAALSSLVFGLSHGINALTGQDAKTVGSTMVYTVAFGALMYLTMRATGFIVVAMVLHGLTDPTTFLASGGIDTVVGTGGTTALGDAVGLVTVVMIVLGLVLLLCVRGVAGQPRGPKARGRA</sequence>
<gene>
    <name evidence="3" type="ORF">ENKNEFLB_02135</name>
</gene>
<dbReference type="Proteomes" id="UP000679307">
    <property type="component" value="Chromosome"/>
</dbReference>
<protein>
    <recommendedName>
        <fullName evidence="2">CAAX prenyl protease 2/Lysostaphin resistance protein A-like domain-containing protein</fullName>
    </recommendedName>
</protein>
<name>A0ABX8EIL5_9ACTN</name>
<keyword evidence="1" id="KW-0812">Transmembrane</keyword>
<evidence type="ECO:0000256" key="1">
    <source>
        <dbReference type="SAM" id="Phobius"/>
    </source>
</evidence>
<feature type="transmembrane region" description="Helical" evidence="1">
    <location>
        <begin position="64"/>
        <end position="89"/>
    </location>
</feature>
<reference evidence="3 4" key="1">
    <citation type="submission" date="2021-05" db="EMBL/GenBank/DDBJ databases">
        <title>Complete genome of Nocardioides aquaticus KCTC 9944T isolated from meromictic and hypersaline Ekho Lake, Antarctica.</title>
        <authorList>
            <person name="Hwang K."/>
            <person name="Kim K.M."/>
            <person name="Choe H."/>
        </authorList>
    </citation>
    <scope>NUCLEOTIDE SEQUENCE [LARGE SCALE GENOMIC DNA]</scope>
    <source>
        <strain evidence="3 4">KCTC 9944</strain>
    </source>
</reference>
<evidence type="ECO:0000313" key="4">
    <source>
        <dbReference type="Proteomes" id="UP000679307"/>
    </source>
</evidence>
<feature type="transmembrane region" description="Helical" evidence="1">
    <location>
        <begin position="215"/>
        <end position="233"/>
    </location>
</feature>
<feature type="transmembrane region" description="Helical" evidence="1">
    <location>
        <begin position="191"/>
        <end position="208"/>
    </location>
</feature>
<evidence type="ECO:0000313" key="3">
    <source>
        <dbReference type="EMBL" id="QVT79745.1"/>
    </source>
</evidence>
<feature type="transmembrane region" description="Helical" evidence="1">
    <location>
        <begin position="253"/>
        <end position="275"/>
    </location>
</feature>
<keyword evidence="4" id="KW-1185">Reference proteome</keyword>
<dbReference type="InterPro" id="IPR003675">
    <property type="entry name" value="Rce1/LyrA-like_dom"/>
</dbReference>
<feature type="transmembrane region" description="Helical" evidence="1">
    <location>
        <begin position="23"/>
        <end position="44"/>
    </location>
</feature>
<dbReference type="EMBL" id="CP075371">
    <property type="protein sequence ID" value="QVT79745.1"/>
    <property type="molecule type" value="Genomic_DNA"/>
</dbReference>
<dbReference type="RefSeq" id="WP_214059155.1">
    <property type="nucleotide sequence ID" value="NZ_BAAAHS010000068.1"/>
</dbReference>
<proteinExistence type="predicted"/>
<organism evidence="3 4">
    <name type="scientific">Nocardioides aquaticus</name>
    <dbReference type="NCBI Taxonomy" id="160826"/>
    <lineage>
        <taxon>Bacteria</taxon>
        <taxon>Bacillati</taxon>
        <taxon>Actinomycetota</taxon>
        <taxon>Actinomycetes</taxon>
        <taxon>Propionibacteriales</taxon>
        <taxon>Nocardioidaceae</taxon>
        <taxon>Nocardioides</taxon>
    </lineage>
</organism>
<keyword evidence="1" id="KW-0472">Membrane</keyword>
<feature type="domain" description="CAAX prenyl protease 2/Lysostaphin resistance protein A-like" evidence="2">
    <location>
        <begin position="130"/>
        <end position="227"/>
    </location>
</feature>
<evidence type="ECO:0000259" key="2">
    <source>
        <dbReference type="Pfam" id="PF02517"/>
    </source>
</evidence>
<accession>A0ABX8EIL5</accession>